<dbReference type="AlphaFoldDB" id="A0AAV5IXJ4"/>
<protein>
    <submittedName>
        <fullName evidence="1">Uncharacterized protein</fullName>
    </submittedName>
</protein>
<dbReference type="Proteomes" id="UP001054252">
    <property type="component" value="Unassembled WGS sequence"/>
</dbReference>
<keyword evidence="2" id="KW-1185">Reference proteome</keyword>
<organism evidence="1 2">
    <name type="scientific">Rubroshorea leprosula</name>
    <dbReference type="NCBI Taxonomy" id="152421"/>
    <lineage>
        <taxon>Eukaryota</taxon>
        <taxon>Viridiplantae</taxon>
        <taxon>Streptophyta</taxon>
        <taxon>Embryophyta</taxon>
        <taxon>Tracheophyta</taxon>
        <taxon>Spermatophyta</taxon>
        <taxon>Magnoliopsida</taxon>
        <taxon>eudicotyledons</taxon>
        <taxon>Gunneridae</taxon>
        <taxon>Pentapetalae</taxon>
        <taxon>rosids</taxon>
        <taxon>malvids</taxon>
        <taxon>Malvales</taxon>
        <taxon>Dipterocarpaceae</taxon>
        <taxon>Rubroshorea</taxon>
    </lineage>
</organism>
<reference evidence="1 2" key="1">
    <citation type="journal article" date="2021" name="Commun. Biol.">
        <title>The genome of Shorea leprosula (Dipterocarpaceae) highlights the ecological relevance of drought in aseasonal tropical rainforests.</title>
        <authorList>
            <person name="Ng K.K.S."/>
            <person name="Kobayashi M.J."/>
            <person name="Fawcett J.A."/>
            <person name="Hatakeyama M."/>
            <person name="Paape T."/>
            <person name="Ng C.H."/>
            <person name="Ang C.C."/>
            <person name="Tnah L.H."/>
            <person name="Lee C.T."/>
            <person name="Nishiyama T."/>
            <person name="Sese J."/>
            <person name="O'Brien M.J."/>
            <person name="Copetti D."/>
            <person name="Mohd Noor M.I."/>
            <person name="Ong R.C."/>
            <person name="Putra M."/>
            <person name="Sireger I.Z."/>
            <person name="Indrioko S."/>
            <person name="Kosugi Y."/>
            <person name="Izuno A."/>
            <person name="Isagi Y."/>
            <person name="Lee S.L."/>
            <person name="Shimizu K.K."/>
        </authorList>
    </citation>
    <scope>NUCLEOTIDE SEQUENCE [LARGE SCALE GENOMIC DNA]</scope>
    <source>
        <strain evidence="1">214</strain>
    </source>
</reference>
<gene>
    <name evidence="1" type="ORF">SLEP1_g17305</name>
</gene>
<proteinExistence type="predicted"/>
<comment type="caution">
    <text evidence="1">The sequence shown here is derived from an EMBL/GenBank/DDBJ whole genome shotgun (WGS) entry which is preliminary data.</text>
</comment>
<sequence length="46" mass="5582">MGYHQDTTSVVWYPNSIKNHRINLFLHLINYQTERQTNTKSKFNSR</sequence>
<dbReference type="EMBL" id="BPVZ01000023">
    <property type="protein sequence ID" value="GKV05275.1"/>
    <property type="molecule type" value="Genomic_DNA"/>
</dbReference>
<accession>A0AAV5IXJ4</accession>
<evidence type="ECO:0000313" key="1">
    <source>
        <dbReference type="EMBL" id="GKV05275.1"/>
    </source>
</evidence>
<evidence type="ECO:0000313" key="2">
    <source>
        <dbReference type="Proteomes" id="UP001054252"/>
    </source>
</evidence>
<name>A0AAV5IXJ4_9ROSI</name>